<dbReference type="AlphaFoldDB" id="A0A7W9W9I1"/>
<evidence type="ECO:0000313" key="2">
    <source>
        <dbReference type="EMBL" id="MBB6053235.1"/>
    </source>
</evidence>
<dbReference type="Pfam" id="PF04230">
    <property type="entry name" value="PS_pyruv_trans"/>
    <property type="match status" value="1"/>
</dbReference>
<accession>A0A7W9W9I1</accession>
<proteinExistence type="predicted"/>
<evidence type="ECO:0000313" key="3">
    <source>
        <dbReference type="Proteomes" id="UP000520814"/>
    </source>
</evidence>
<protein>
    <submittedName>
        <fullName evidence="2">Polysaccharide pyruvyl transferase CsaB</fullName>
    </submittedName>
</protein>
<dbReference type="PANTHER" id="PTHR36836:SF1">
    <property type="entry name" value="COLANIC ACID BIOSYNTHESIS PROTEIN WCAK"/>
    <property type="match status" value="1"/>
</dbReference>
<dbReference type="InterPro" id="IPR019896">
    <property type="entry name" value="Polysacch_pyruvyl_Trfase_CsaB"/>
</dbReference>
<dbReference type="GO" id="GO:0016740">
    <property type="term" value="F:transferase activity"/>
    <property type="evidence" value="ECO:0007669"/>
    <property type="project" value="UniProtKB-KW"/>
</dbReference>
<keyword evidence="3" id="KW-1185">Reference proteome</keyword>
<dbReference type="InterPro" id="IPR007345">
    <property type="entry name" value="Polysacch_pyruvyl_Trfase"/>
</dbReference>
<keyword evidence="2" id="KW-0808">Transferase</keyword>
<sequence>MKIAALGYYGFGNLGDEAVLAGIRTALGETFPKAELLVLTNDATATQTLHPGVQTANRWRWRDALAALQGTDLFVFGGGSLLQDATSARSVLWYALMAALARRKAKRVLWWGQGVGPLQSPSSRTLVRLIGNQADALTVRDEKSAALLKELGVKRSIEVVADPAFALTPAPASQPQGVLVALRRWPGVSPATLAHALPGATALPMHLPDDLEAQGELPCYNWQQAGARVEDVLGQVAVAELCVAMRLHALIFAARCATPFVALSYDPKVVALARAAGQDDALLDATTVTPEQLRETVRRVRETSVERRCQLQDFARTERLRAHRPAALASEWFL</sequence>
<dbReference type="NCBIfam" id="TIGR03609">
    <property type="entry name" value="S_layer_CsaB"/>
    <property type="match status" value="1"/>
</dbReference>
<dbReference type="EMBL" id="JACHGW010000006">
    <property type="protein sequence ID" value="MBB6053235.1"/>
    <property type="molecule type" value="Genomic_DNA"/>
</dbReference>
<comment type="caution">
    <text evidence="2">The sequence shown here is derived from an EMBL/GenBank/DDBJ whole genome shotgun (WGS) entry which is preliminary data.</text>
</comment>
<feature type="domain" description="Polysaccharide pyruvyl transferase" evidence="1">
    <location>
        <begin position="13"/>
        <end position="267"/>
    </location>
</feature>
<reference evidence="2 3" key="1">
    <citation type="submission" date="2020-08" db="EMBL/GenBank/DDBJ databases">
        <title>Genomic Encyclopedia of Type Strains, Phase IV (KMG-IV): sequencing the most valuable type-strain genomes for metagenomic binning, comparative biology and taxonomic classification.</title>
        <authorList>
            <person name="Goeker M."/>
        </authorList>
    </citation>
    <scope>NUCLEOTIDE SEQUENCE [LARGE SCALE GENOMIC DNA]</scope>
    <source>
        <strain evidence="2 3">DSM 23562</strain>
    </source>
</reference>
<dbReference type="SUPFAM" id="SSF53756">
    <property type="entry name" value="UDP-Glycosyltransferase/glycogen phosphorylase"/>
    <property type="match status" value="1"/>
</dbReference>
<name>A0A7W9W9I1_ARMRO</name>
<organism evidence="2 3">
    <name type="scientific">Armatimonas rosea</name>
    <dbReference type="NCBI Taxonomy" id="685828"/>
    <lineage>
        <taxon>Bacteria</taxon>
        <taxon>Bacillati</taxon>
        <taxon>Armatimonadota</taxon>
        <taxon>Armatimonadia</taxon>
        <taxon>Armatimonadales</taxon>
        <taxon>Armatimonadaceae</taxon>
        <taxon>Armatimonas</taxon>
    </lineage>
</organism>
<dbReference type="PANTHER" id="PTHR36836">
    <property type="entry name" value="COLANIC ACID BIOSYNTHESIS PROTEIN WCAK"/>
    <property type="match status" value="1"/>
</dbReference>
<dbReference type="RefSeq" id="WP_184203335.1">
    <property type="nucleotide sequence ID" value="NZ_JACHGW010000006.1"/>
</dbReference>
<evidence type="ECO:0000259" key="1">
    <source>
        <dbReference type="Pfam" id="PF04230"/>
    </source>
</evidence>
<dbReference type="Proteomes" id="UP000520814">
    <property type="component" value="Unassembled WGS sequence"/>
</dbReference>
<gene>
    <name evidence="2" type="ORF">HNQ39_005069</name>
</gene>